<dbReference type="PANTHER" id="PTHR11904:SF9">
    <property type="entry name" value="PURINE NUCLEOSIDE PHOSPHORYLASE-RELATED"/>
    <property type="match status" value="1"/>
</dbReference>
<feature type="binding site" evidence="6">
    <location>
        <position position="77"/>
    </location>
    <ligand>
        <name>phosphate</name>
        <dbReference type="ChEBI" id="CHEBI:43474"/>
    </ligand>
</feature>
<protein>
    <recommendedName>
        <fullName evidence="5">Purine nucleoside phosphorylase</fullName>
        <ecNumber evidence="5">2.4.2.1</ecNumber>
    </recommendedName>
    <alternativeName>
        <fullName evidence="5">Inosine-guanosine phosphorylase</fullName>
    </alternativeName>
</protein>
<reference evidence="8" key="1">
    <citation type="submission" date="2021-06" db="EMBL/GenBank/DDBJ databases">
        <authorList>
            <person name="Kallberg Y."/>
            <person name="Tangrot J."/>
            <person name="Rosling A."/>
        </authorList>
    </citation>
    <scope>NUCLEOTIDE SEQUENCE</scope>
    <source>
        <strain evidence="8">FL966</strain>
    </source>
</reference>
<feature type="binding site" evidence="6">
    <location>
        <position position="217"/>
    </location>
    <ligand>
        <name>a purine D-ribonucleoside</name>
        <dbReference type="ChEBI" id="CHEBI:142355"/>
    </ligand>
</feature>
<sequence>MPPPTHDQTYNTEDVSIAVFTAAANYLRARLPSELNSPKVAIICGSGLGQLADTIENKVEFAYEDIPGFVSSTVPGHLGKLAFGLIGDKRIPTVFMVGRFHFYEGHTLKQITFPVRVFKMLGVEILIVTGATGALSREFKVGMIGVTTDHISLPGLAGNNPLFGPNVSAFGPRFPPMSNAYDYDLRVIAFKAADYLRFPTGTLKEAIYTFVGGPSFETRAEARYLSLIGGDLVGMSTVPEVIVARHCGIKVLGLTLVSNMVAIGKGKCADPAEQDLNGIEEPLVNHEEVLQTGKERALDMQKLVKTIIDLIPST</sequence>
<dbReference type="EMBL" id="CAJVQA010014028">
    <property type="protein sequence ID" value="CAG8728431.1"/>
    <property type="molecule type" value="Genomic_DNA"/>
</dbReference>
<keyword evidence="3 5" id="KW-0328">Glycosyltransferase</keyword>
<feature type="binding site" evidence="6">
    <location>
        <position position="46"/>
    </location>
    <ligand>
        <name>phosphate</name>
        <dbReference type="ChEBI" id="CHEBI:43474"/>
    </ligand>
</feature>
<dbReference type="EC" id="2.4.2.1" evidence="5"/>
<feature type="binding site" evidence="6">
    <location>
        <begin position="99"/>
        <end position="101"/>
    </location>
    <ligand>
        <name>phosphate</name>
        <dbReference type="ChEBI" id="CHEBI:43474"/>
    </ligand>
</feature>
<dbReference type="Gene3D" id="3.40.50.1580">
    <property type="entry name" value="Nucleoside phosphorylase domain"/>
    <property type="match status" value="1"/>
</dbReference>
<dbReference type="PANTHER" id="PTHR11904">
    <property type="entry name" value="METHYLTHIOADENOSINE/PURINE NUCLEOSIDE PHOSPHORYLASE"/>
    <property type="match status" value="1"/>
</dbReference>
<evidence type="ECO:0000256" key="4">
    <source>
        <dbReference type="ARBA" id="ARBA00022679"/>
    </source>
</evidence>
<dbReference type="InterPro" id="IPR011268">
    <property type="entry name" value="Purine_phosphorylase"/>
</dbReference>
<dbReference type="GO" id="GO:0004731">
    <property type="term" value="F:purine-nucleoside phosphorylase activity"/>
    <property type="evidence" value="ECO:0007669"/>
    <property type="project" value="UniProtKB-EC"/>
</dbReference>
<comment type="pathway">
    <text evidence="1 5">Purine metabolism; purine nucleoside salvage.</text>
</comment>
<name>A0A9N9IAA1_9GLOM</name>
<comment type="function">
    <text evidence="5">The purine nucleoside phosphorylases catalyze the phosphorolytic breakdown of the N-glycosidic bond in the beta-(deoxy)ribonucleoside molecules, with the formation of the corresponding free purine bases and pentose-1-phosphate.</text>
</comment>
<dbReference type="Pfam" id="PF01048">
    <property type="entry name" value="PNP_UDP_1"/>
    <property type="match status" value="1"/>
</dbReference>
<dbReference type="NCBIfam" id="TIGR01697">
    <property type="entry name" value="PNPH-PUNA-XAPA"/>
    <property type="match status" value="1"/>
</dbReference>
<evidence type="ECO:0000313" key="8">
    <source>
        <dbReference type="EMBL" id="CAG8728431.1"/>
    </source>
</evidence>
<evidence type="ECO:0000256" key="3">
    <source>
        <dbReference type="ARBA" id="ARBA00022676"/>
    </source>
</evidence>
<evidence type="ECO:0000256" key="6">
    <source>
        <dbReference type="PIRSR" id="PIRSR000477-2"/>
    </source>
</evidence>
<organism evidence="8 9">
    <name type="scientific">Cetraspora pellucida</name>
    <dbReference type="NCBI Taxonomy" id="1433469"/>
    <lineage>
        <taxon>Eukaryota</taxon>
        <taxon>Fungi</taxon>
        <taxon>Fungi incertae sedis</taxon>
        <taxon>Mucoromycota</taxon>
        <taxon>Glomeromycotina</taxon>
        <taxon>Glomeromycetes</taxon>
        <taxon>Diversisporales</taxon>
        <taxon>Gigasporaceae</taxon>
        <taxon>Cetraspora</taxon>
    </lineage>
</organism>
<dbReference type="InterPro" id="IPR000845">
    <property type="entry name" value="Nucleoside_phosphorylase_d"/>
</dbReference>
<comment type="similarity">
    <text evidence="2 5">Belongs to the PNP/MTAP phosphorylase family.</text>
</comment>
<dbReference type="GO" id="GO:0009116">
    <property type="term" value="P:nucleoside metabolic process"/>
    <property type="evidence" value="ECO:0007669"/>
    <property type="project" value="InterPro"/>
</dbReference>
<accession>A0A9N9IAA1</accession>
<dbReference type="NCBIfam" id="NF006054">
    <property type="entry name" value="PRK08202.1"/>
    <property type="match status" value="1"/>
</dbReference>
<gene>
    <name evidence="8" type="ORF">CPELLU_LOCUS13328</name>
</gene>
<dbReference type="Proteomes" id="UP000789759">
    <property type="component" value="Unassembled WGS sequence"/>
</dbReference>
<evidence type="ECO:0000313" key="9">
    <source>
        <dbReference type="Proteomes" id="UP000789759"/>
    </source>
</evidence>
<dbReference type="OrthoDB" id="10261782at2759"/>
<dbReference type="GO" id="GO:0005737">
    <property type="term" value="C:cytoplasm"/>
    <property type="evidence" value="ECO:0007669"/>
    <property type="project" value="TreeGrafter"/>
</dbReference>
<dbReference type="InterPro" id="IPR035994">
    <property type="entry name" value="Nucleoside_phosphorylase_sf"/>
</dbReference>
<dbReference type="SUPFAM" id="SSF53167">
    <property type="entry name" value="Purine and uridine phosphorylases"/>
    <property type="match status" value="1"/>
</dbReference>
<keyword evidence="9" id="KW-1185">Reference proteome</keyword>
<feature type="binding site" evidence="6">
    <location>
        <position position="131"/>
    </location>
    <ligand>
        <name>phosphate</name>
        <dbReference type="ChEBI" id="CHEBI:43474"/>
    </ligand>
</feature>
<proteinExistence type="inferred from homology"/>
<evidence type="ECO:0000256" key="2">
    <source>
        <dbReference type="ARBA" id="ARBA00006751"/>
    </source>
</evidence>
<feature type="binding site" evidence="6">
    <location>
        <position position="236"/>
    </location>
    <ligand>
        <name>phosphate</name>
        <dbReference type="ChEBI" id="CHEBI:43474"/>
    </ligand>
</feature>
<dbReference type="PIRSF" id="PIRSF000477">
    <property type="entry name" value="PurNPase"/>
    <property type="match status" value="1"/>
</dbReference>
<evidence type="ECO:0000256" key="5">
    <source>
        <dbReference type="PIRNR" id="PIRNR000477"/>
    </source>
</evidence>
<feature type="binding site" evidence="6">
    <location>
        <position position="259"/>
    </location>
    <ligand>
        <name>a purine D-ribonucleoside</name>
        <dbReference type="ChEBI" id="CHEBI:142355"/>
    </ligand>
</feature>
<dbReference type="AlphaFoldDB" id="A0A9N9IAA1"/>
<comment type="caution">
    <text evidence="8">The sequence shown here is derived from an EMBL/GenBank/DDBJ whole genome shotgun (WGS) entry which is preliminary data.</text>
</comment>
<keyword evidence="4 5" id="KW-0808">Transferase</keyword>
<evidence type="ECO:0000259" key="7">
    <source>
        <dbReference type="Pfam" id="PF01048"/>
    </source>
</evidence>
<feature type="domain" description="Nucleoside phosphorylase" evidence="7">
    <location>
        <begin position="39"/>
        <end position="308"/>
    </location>
</feature>
<evidence type="ECO:0000256" key="1">
    <source>
        <dbReference type="ARBA" id="ARBA00005058"/>
    </source>
</evidence>
<dbReference type="CDD" id="cd09009">
    <property type="entry name" value="PNP-EcPNPII_like"/>
    <property type="match status" value="1"/>
</dbReference>